<organism evidence="2 3">
    <name type="scientific">Aliarcobacter cibarius</name>
    <dbReference type="NCBI Taxonomy" id="255507"/>
    <lineage>
        <taxon>Bacteria</taxon>
        <taxon>Pseudomonadati</taxon>
        <taxon>Campylobacterota</taxon>
        <taxon>Epsilonproteobacteria</taxon>
        <taxon>Campylobacterales</taxon>
        <taxon>Arcobacteraceae</taxon>
        <taxon>Aliarcobacter</taxon>
    </lineage>
</organism>
<feature type="transmembrane region" description="Helical" evidence="1">
    <location>
        <begin position="54"/>
        <end position="81"/>
    </location>
</feature>
<name>A0A7L5JS38_9BACT</name>
<protein>
    <submittedName>
        <fullName evidence="2">EpsG family membrane protein</fullName>
    </submittedName>
</protein>
<feature type="transmembrane region" description="Helical" evidence="1">
    <location>
        <begin position="219"/>
        <end position="240"/>
    </location>
</feature>
<reference evidence="2 3" key="1">
    <citation type="submission" date="2020-05" db="EMBL/GenBank/DDBJ databases">
        <title>Complete genome sequencing of Campylobacter and Arcobacter type strains.</title>
        <authorList>
            <person name="Miller W.G."/>
            <person name="Yee E."/>
        </authorList>
    </citation>
    <scope>NUCLEOTIDE SEQUENCE [LARGE SCALE GENOMIC DNA]</scope>
    <source>
        <strain evidence="2 3">LMG 21996</strain>
    </source>
</reference>
<dbReference type="AlphaFoldDB" id="A0A7L5JS38"/>
<feature type="transmembrane region" description="Helical" evidence="1">
    <location>
        <begin position="12"/>
        <end position="31"/>
    </location>
</feature>
<feature type="transmembrane region" description="Helical" evidence="1">
    <location>
        <begin position="175"/>
        <end position="198"/>
    </location>
</feature>
<sequence length="331" mass="38251">MNITIKKTSIFYTFLTILLIIIAGLRLFGWANDTANYYEMAIFQDELLLGSKEVFFRLIIFLNTEIFSSNFTVFLLLFAVLGVSIKIFALVKLSPLPALSIVLYLLSYFWLHEYIQIRAGVATAIFLLATKDLADGNSKKYFLKAFLAIMFHWSSIVMIPIYFLVKYKNSKAYALLPIIGIILNILNVNFYLIIEFILNTIGIDPMFYKMYAGYQNDINVFNLISLSYILVFYTITAVIFTHKNTVNDYEIILYKIISIGIFTFFLVSLLNAPVVAFRLLEYFMVVLLLSIPFLVIKFKQKLFASVLAIAYYCLYCYFLFTNVIEFEKGIL</sequence>
<dbReference type="Proteomes" id="UP000509513">
    <property type="component" value="Chromosome"/>
</dbReference>
<feature type="transmembrane region" description="Helical" evidence="1">
    <location>
        <begin position="93"/>
        <end position="111"/>
    </location>
</feature>
<keyword evidence="1" id="KW-0472">Membrane</keyword>
<dbReference type="InterPro" id="IPR049458">
    <property type="entry name" value="EpsG-like"/>
</dbReference>
<feature type="transmembrane region" description="Helical" evidence="1">
    <location>
        <begin position="302"/>
        <end position="320"/>
    </location>
</feature>
<feature type="transmembrane region" description="Helical" evidence="1">
    <location>
        <begin position="279"/>
        <end position="296"/>
    </location>
</feature>
<evidence type="ECO:0000313" key="2">
    <source>
        <dbReference type="EMBL" id="QKJ28031.1"/>
    </source>
</evidence>
<keyword evidence="1" id="KW-1133">Transmembrane helix</keyword>
<dbReference type="KEGG" id="acib:ACBT_2148"/>
<dbReference type="EMBL" id="CP054051">
    <property type="protein sequence ID" value="QKJ28031.1"/>
    <property type="molecule type" value="Genomic_DNA"/>
</dbReference>
<dbReference type="RefSeq" id="WP_024774463.1">
    <property type="nucleotide sequence ID" value="NZ_CP054051.1"/>
</dbReference>
<proteinExistence type="predicted"/>
<keyword evidence="1" id="KW-0812">Transmembrane</keyword>
<dbReference type="Pfam" id="PF14897">
    <property type="entry name" value="EpsG"/>
    <property type="match status" value="1"/>
</dbReference>
<accession>A0A7L5JS38</accession>
<feature type="transmembrane region" description="Helical" evidence="1">
    <location>
        <begin position="117"/>
        <end position="134"/>
    </location>
</feature>
<feature type="transmembrane region" description="Helical" evidence="1">
    <location>
        <begin position="141"/>
        <end position="163"/>
    </location>
</feature>
<gene>
    <name evidence="2" type="ORF">ACBT_2148</name>
</gene>
<feature type="transmembrane region" description="Helical" evidence="1">
    <location>
        <begin position="252"/>
        <end position="272"/>
    </location>
</feature>
<evidence type="ECO:0000256" key="1">
    <source>
        <dbReference type="SAM" id="Phobius"/>
    </source>
</evidence>
<evidence type="ECO:0000313" key="3">
    <source>
        <dbReference type="Proteomes" id="UP000509513"/>
    </source>
</evidence>